<comment type="caution">
    <text evidence="1">The sequence shown here is derived from an EMBL/GenBank/DDBJ whole genome shotgun (WGS) entry which is preliminary data.</text>
</comment>
<name>A0ABT5EKA6_9BACT</name>
<evidence type="ECO:0000313" key="1">
    <source>
        <dbReference type="EMBL" id="MDC0742206.1"/>
    </source>
</evidence>
<dbReference type="RefSeq" id="WP_271917543.1">
    <property type="nucleotide sequence ID" value="NZ_JAQNDO010000001.1"/>
</dbReference>
<sequence>MAAHDRTPLIEAFATLVHADADTKDPLRTFLPFWLHGRALNPDVVVVLGPRGAGKTALFKLATDPRTSGRMRAFFERETIPDAIWFDAFSQDAQDAPGIPPHPEVGTLEAFGDSASDIALRAFWVAHLLRRLRTQVPDLEPLPPALESIVAAPINELAAWVPSAETSLGALFTALDGLEQELRGRGILVVALYDHLDRVAQFVPEVRRRYVRALLSLWLSLSSRYKQIRGKVFLRDDLFDAGELAFADATKLNSRSVSLTWDAEALFQIVARHVANVPDAFQAERARRLLAEVKDLEFRDRGEFGWVPGDMRGRVYKAFVARVAGVGIGQGVIRMPTVDWILDRLKDTQGRITPRAMLWFFGFAAEHAKTRRPGRSQALFSAPDLVASLKRTSKERANEILEEYGLVARLENLRGKEIPLTRDEVITALGKRRSIEPEGIPEQGEPVLREMVRIGVLREAEDGRIDVPDIYRYGFDITPDYATAWKDLLRGDEQAARAQFVREAPLFGDILRGLDIRWHSLVQEEIERGDYEAARTKCERAMAAAQSARDLQAELTLWKQLGHISGTYTNDYMRAKDEYAHALEIARRLHDSVQEGWTSLFVAFNALSSGELGEAMGVFAGALSGFKDLDDAEGLWFAYIGMSRVYRASGMLDGGMQACVEGLRIAIRARLPSREQNAWREISAIAEQTGRVDAAILSMAVAAHLNQRVGDQANVDLTAYIDDLGLRAGLTPTRVAALRQEALDAYARDKGHSLLVAAFPEVTIPPFD</sequence>
<dbReference type="InterPro" id="IPR011990">
    <property type="entry name" value="TPR-like_helical_dom_sf"/>
</dbReference>
<accession>A0ABT5EKA6</accession>
<proteinExistence type="predicted"/>
<dbReference type="SUPFAM" id="SSF48452">
    <property type="entry name" value="TPR-like"/>
    <property type="match status" value="2"/>
</dbReference>
<organism evidence="1 2">
    <name type="scientific">Polyangium mundeleinium</name>
    <dbReference type="NCBI Taxonomy" id="2995306"/>
    <lineage>
        <taxon>Bacteria</taxon>
        <taxon>Pseudomonadati</taxon>
        <taxon>Myxococcota</taxon>
        <taxon>Polyangia</taxon>
        <taxon>Polyangiales</taxon>
        <taxon>Polyangiaceae</taxon>
        <taxon>Polyangium</taxon>
    </lineage>
</organism>
<dbReference type="EMBL" id="JAQNDO010000001">
    <property type="protein sequence ID" value="MDC0742206.1"/>
    <property type="molecule type" value="Genomic_DNA"/>
</dbReference>
<keyword evidence="2" id="KW-1185">Reference proteome</keyword>
<gene>
    <name evidence="1" type="ORF">POL67_12675</name>
</gene>
<dbReference type="Gene3D" id="1.25.40.10">
    <property type="entry name" value="Tetratricopeptide repeat domain"/>
    <property type="match status" value="1"/>
</dbReference>
<protein>
    <submittedName>
        <fullName evidence="1">Uncharacterized protein</fullName>
    </submittedName>
</protein>
<reference evidence="1 2" key="1">
    <citation type="submission" date="2022-11" db="EMBL/GenBank/DDBJ databases">
        <title>Minimal conservation of predation-associated metabolite biosynthetic gene clusters underscores biosynthetic potential of Myxococcota including descriptions for ten novel species: Archangium lansinium sp. nov., Myxococcus landrumus sp. nov., Nannocystis bai.</title>
        <authorList>
            <person name="Ahearne A."/>
            <person name="Stevens C."/>
            <person name="Dowd S."/>
        </authorList>
    </citation>
    <scope>NUCLEOTIDE SEQUENCE [LARGE SCALE GENOMIC DNA]</scope>
    <source>
        <strain evidence="1 2">RJM3</strain>
    </source>
</reference>
<evidence type="ECO:0000313" key="2">
    <source>
        <dbReference type="Proteomes" id="UP001221411"/>
    </source>
</evidence>
<dbReference type="Proteomes" id="UP001221411">
    <property type="component" value="Unassembled WGS sequence"/>
</dbReference>